<dbReference type="Pfam" id="PF03372">
    <property type="entry name" value="Exo_endo_phos"/>
    <property type="match status" value="1"/>
</dbReference>
<dbReference type="PANTHER" id="PTHR14859:SF15">
    <property type="entry name" value="ENDONUCLEASE_EXONUCLEASE_PHOSPHATASE DOMAIN-CONTAINING PROTEIN"/>
    <property type="match status" value="1"/>
</dbReference>
<dbReference type="EMBL" id="BAAAZI010000008">
    <property type="protein sequence ID" value="GAA4140764.1"/>
    <property type="molecule type" value="Genomic_DNA"/>
</dbReference>
<dbReference type="Proteomes" id="UP001500101">
    <property type="component" value="Unassembled WGS sequence"/>
</dbReference>
<dbReference type="GO" id="GO:0004519">
    <property type="term" value="F:endonuclease activity"/>
    <property type="evidence" value="ECO:0007669"/>
    <property type="project" value="UniProtKB-KW"/>
</dbReference>
<dbReference type="InterPro" id="IPR005135">
    <property type="entry name" value="Endo/exonuclease/phosphatase"/>
</dbReference>
<evidence type="ECO:0000313" key="4">
    <source>
        <dbReference type="EMBL" id="GAA4140764.1"/>
    </source>
</evidence>
<dbReference type="InterPro" id="IPR036691">
    <property type="entry name" value="Endo/exonu/phosph_ase_sf"/>
</dbReference>
<proteinExistence type="predicted"/>
<evidence type="ECO:0000256" key="2">
    <source>
        <dbReference type="SAM" id="Phobius"/>
    </source>
</evidence>
<keyword evidence="4" id="KW-0255">Endonuclease</keyword>
<evidence type="ECO:0000259" key="3">
    <source>
        <dbReference type="Pfam" id="PF03372"/>
    </source>
</evidence>
<dbReference type="Gene3D" id="3.60.10.10">
    <property type="entry name" value="Endonuclease/exonuclease/phosphatase"/>
    <property type="match status" value="1"/>
</dbReference>
<evidence type="ECO:0000313" key="5">
    <source>
        <dbReference type="Proteomes" id="UP001500101"/>
    </source>
</evidence>
<keyword evidence="4" id="KW-0540">Nuclease</keyword>
<protein>
    <submittedName>
        <fullName evidence="4">Endonuclease/exonuclease/phosphatase family protein</fullName>
    </submittedName>
</protein>
<dbReference type="SUPFAM" id="SSF56219">
    <property type="entry name" value="DNase I-like"/>
    <property type="match status" value="1"/>
</dbReference>
<keyword evidence="5" id="KW-1185">Reference proteome</keyword>
<dbReference type="PANTHER" id="PTHR14859">
    <property type="entry name" value="CALCOFLUOR WHITE HYPERSENSITIVE PROTEIN PRECURSOR"/>
    <property type="match status" value="1"/>
</dbReference>
<feature type="domain" description="Endonuclease/exonuclease/phosphatase" evidence="3">
    <location>
        <begin position="60"/>
        <end position="264"/>
    </location>
</feature>
<feature type="compositionally biased region" description="Basic and acidic residues" evidence="1">
    <location>
        <begin position="291"/>
        <end position="304"/>
    </location>
</feature>
<keyword evidence="4" id="KW-0378">Hydrolase</keyword>
<feature type="transmembrane region" description="Helical" evidence="2">
    <location>
        <begin position="12"/>
        <end position="32"/>
    </location>
</feature>
<comment type="caution">
    <text evidence="4">The sequence shown here is derived from an EMBL/GenBank/DDBJ whole genome shotgun (WGS) entry which is preliminary data.</text>
</comment>
<name>A0ABP7YSR2_9SPHI</name>
<keyword evidence="2" id="KW-1133">Transmembrane helix</keyword>
<feature type="region of interest" description="Disordered" evidence="1">
    <location>
        <begin position="282"/>
        <end position="304"/>
    </location>
</feature>
<accession>A0ABP7YSR2</accession>
<keyword evidence="2" id="KW-0812">Transmembrane</keyword>
<evidence type="ECO:0000256" key="1">
    <source>
        <dbReference type="SAM" id="MobiDB-lite"/>
    </source>
</evidence>
<gene>
    <name evidence="4" type="ORF">GCM10022216_20130</name>
</gene>
<keyword evidence="2" id="KW-0472">Membrane</keyword>
<dbReference type="InterPro" id="IPR051916">
    <property type="entry name" value="GPI-anchor_lipid_remodeler"/>
</dbReference>
<sequence>MFFLFTDNRPLALNILFGALILNAVYLAWQIAPYTPLGKKQVYKIKQDNQDNQLAVMISNVYEDNTNYQGCINEINKAQPDIILLLETNHEWEKKTEILDDTYNYQVKVPIDNTYGMLLFSKFPIHEPQVHYLVEENIPSIFCKIKLPSGQLVQVYAVHPTPPVPNENPRSTERDKELLLVAKKAVKQKLPVLVIGDLNDVAWSYTTELFLKTSKLLDPRRGRGFFNTFHAKIPFLQFPLDHAFISTDFKLIKIKKLDNFDSDHYPIYVKIQFEKQADAEQAENELEADADDKKLVQEKINADT</sequence>
<organism evidence="4 5">
    <name type="scientific">Sphingobacterium kyonggiense</name>
    <dbReference type="NCBI Taxonomy" id="714075"/>
    <lineage>
        <taxon>Bacteria</taxon>
        <taxon>Pseudomonadati</taxon>
        <taxon>Bacteroidota</taxon>
        <taxon>Sphingobacteriia</taxon>
        <taxon>Sphingobacteriales</taxon>
        <taxon>Sphingobacteriaceae</taxon>
        <taxon>Sphingobacterium</taxon>
    </lineage>
</organism>
<reference evidence="5" key="1">
    <citation type="journal article" date="2019" name="Int. J. Syst. Evol. Microbiol.">
        <title>The Global Catalogue of Microorganisms (GCM) 10K type strain sequencing project: providing services to taxonomists for standard genome sequencing and annotation.</title>
        <authorList>
            <consortium name="The Broad Institute Genomics Platform"/>
            <consortium name="The Broad Institute Genome Sequencing Center for Infectious Disease"/>
            <person name="Wu L."/>
            <person name="Ma J."/>
        </authorList>
    </citation>
    <scope>NUCLEOTIDE SEQUENCE [LARGE SCALE GENOMIC DNA]</scope>
    <source>
        <strain evidence="5">JCM 16704</strain>
    </source>
</reference>